<dbReference type="AlphaFoldDB" id="A0A165Y200"/>
<dbReference type="Proteomes" id="UP000076798">
    <property type="component" value="Unassembled WGS sequence"/>
</dbReference>
<evidence type="ECO:0000259" key="3">
    <source>
        <dbReference type="Pfam" id="PF20153"/>
    </source>
</evidence>
<dbReference type="EMBL" id="KV428294">
    <property type="protein sequence ID" value="KZT32792.1"/>
    <property type="molecule type" value="Genomic_DNA"/>
</dbReference>
<keyword evidence="2" id="KW-0472">Membrane</keyword>
<feature type="transmembrane region" description="Helical" evidence="2">
    <location>
        <begin position="105"/>
        <end position="131"/>
    </location>
</feature>
<evidence type="ECO:0000313" key="4">
    <source>
        <dbReference type="EMBL" id="KZT32792.1"/>
    </source>
</evidence>
<proteinExistence type="predicted"/>
<feature type="compositionally biased region" description="Polar residues" evidence="1">
    <location>
        <begin position="565"/>
        <end position="582"/>
    </location>
</feature>
<feature type="domain" description="DUF6535" evidence="3">
    <location>
        <begin position="3"/>
        <end position="99"/>
    </location>
</feature>
<gene>
    <name evidence="4" type="ORF">SISSUDRAFT_485217</name>
</gene>
<feature type="transmembrane region" description="Helical" evidence="2">
    <location>
        <begin position="79"/>
        <end position="99"/>
    </location>
</feature>
<dbReference type="InterPro" id="IPR045338">
    <property type="entry name" value="DUF6535"/>
</dbReference>
<organism evidence="4 5">
    <name type="scientific">Sistotremastrum suecicum HHB10207 ss-3</name>
    <dbReference type="NCBI Taxonomy" id="1314776"/>
    <lineage>
        <taxon>Eukaryota</taxon>
        <taxon>Fungi</taxon>
        <taxon>Dikarya</taxon>
        <taxon>Basidiomycota</taxon>
        <taxon>Agaricomycotina</taxon>
        <taxon>Agaricomycetes</taxon>
        <taxon>Sistotremastrales</taxon>
        <taxon>Sistotremastraceae</taxon>
        <taxon>Sistotremastrum</taxon>
    </lineage>
</organism>
<sequence length="649" mass="72011">MSMSSPPPVPPKSAQIVCFFFYMALIVSMMNAMLCVLGRQWSRRLNNLPQGKAFAEKTMRHQARREVAKRWLEPLINSLHGSLFLSIALFVAGLMYQLWVLSISFVSPALILLLTGSLGTLLSVLVVVLILTTIGHAVLHNNSPFETPLSNTLRSFVAPWTNQHDRLTWLSVPAAKNEWREELAVQVEARQTFGHLVAIATEADLLDPTSSSLLDTELAQSVVDSTSWIKATLRMFATDTSTRCKVTTAIQLPRFIHNWHRPHNARTRIPPLDGIAELQAVLGSMWEDARSSQMVYHWEYFRALSSVIGAIENNTDITFAAFHSLDACIGALLSSMPPSRNEGRVKAYEGAVFECSSMLRAGRLLSEFFVTGDVPLTFSWSLLVQPYFSLSSVEELARGGIKAMFGNPLPELAKILNHSKGSYVEERVTLFLQLLLEQIDDAHDIPPEFDLSKLVALVCYSNSAHEWHTNSRVLMGWVDRIGLTHVSDRKPVIDFFQYCLDESARQHLYIPTLGGFSDTGSASDEDVRIRANLYLPCCIDLPPLSNDEMDGTIPSEAFVANWSPATADSSMPSSTQAANDATKQPRAPALKVETPIPSASAASTKPQHFHRLTQYFRSLIKRRVKMRLPDLELQGLSDGASVSLDSGDV</sequence>
<evidence type="ECO:0000256" key="2">
    <source>
        <dbReference type="SAM" id="Phobius"/>
    </source>
</evidence>
<name>A0A165Y200_9AGAM</name>
<keyword evidence="2" id="KW-1133">Transmembrane helix</keyword>
<reference evidence="4 5" key="1">
    <citation type="journal article" date="2016" name="Mol. Biol. Evol.">
        <title>Comparative Genomics of Early-Diverging Mushroom-Forming Fungi Provides Insights into the Origins of Lignocellulose Decay Capabilities.</title>
        <authorList>
            <person name="Nagy L.G."/>
            <person name="Riley R."/>
            <person name="Tritt A."/>
            <person name="Adam C."/>
            <person name="Daum C."/>
            <person name="Floudas D."/>
            <person name="Sun H."/>
            <person name="Yadav J.S."/>
            <person name="Pangilinan J."/>
            <person name="Larsson K.H."/>
            <person name="Matsuura K."/>
            <person name="Barry K."/>
            <person name="Labutti K."/>
            <person name="Kuo R."/>
            <person name="Ohm R.A."/>
            <person name="Bhattacharya S.S."/>
            <person name="Shirouzu T."/>
            <person name="Yoshinaga Y."/>
            <person name="Martin F.M."/>
            <person name="Grigoriev I.V."/>
            <person name="Hibbett D.S."/>
        </authorList>
    </citation>
    <scope>NUCLEOTIDE SEQUENCE [LARGE SCALE GENOMIC DNA]</scope>
    <source>
        <strain evidence="4 5">HHB10207 ss-3</strain>
    </source>
</reference>
<accession>A0A165Y200</accession>
<evidence type="ECO:0000313" key="5">
    <source>
        <dbReference type="Proteomes" id="UP000076798"/>
    </source>
</evidence>
<keyword evidence="2" id="KW-0812">Transmembrane</keyword>
<feature type="transmembrane region" description="Helical" evidence="2">
    <location>
        <begin position="14"/>
        <end position="37"/>
    </location>
</feature>
<feature type="region of interest" description="Disordered" evidence="1">
    <location>
        <begin position="565"/>
        <end position="588"/>
    </location>
</feature>
<dbReference type="Pfam" id="PF20153">
    <property type="entry name" value="DUF6535"/>
    <property type="match status" value="1"/>
</dbReference>
<keyword evidence="5" id="KW-1185">Reference proteome</keyword>
<evidence type="ECO:0000256" key="1">
    <source>
        <dbReference type="SAM" id="MobiDB-lite"/>
    </source>
</evidence>
<protein>
    <recommendedName>
        <fullName evidence="3">DUF6535 domain-containing protein</fullName>
    </recommendedName>
</protein>